<keyword evidence="5" id="KW-1185">Reference proteome</keyword>
<evidence type="ECO:0000313" key="4">
    <source>
        <dbReference type="EMBL" id="CAH3159392.1"/>
    </source>
</evidence>
<accession>A0ABN8QBE8</accession>
<sequence length="364" mass="41998">MGDRVKALRRENDDLKRQLNELKKEFQSIKSKMAEQKDCHEAAATAVPNTQDVQFLSDSYDALVKAVDVKKCKNPKVLDKKRKIVWFEYDRKADDIYASFLYYTNEFDFVSNFSDLCESKRHSKTGKFDFKEGDRKFGWQGQHAVPLTLKYWPKFDQLTHCYTLFTVPHVGDTGKNEGKQEEVEVTPVSIAHDVRKWLSDNTVSVAVFAKEVINLSQDYVTKHWIKAAMWSQFPHGGQKKPNDDAGTSHSETSKKRKVFHKVETSCIAVHCAVSKDSNGLPSASMTERLAESMDLTKRQVIKMIKFSPFGLDIFMLFSSSSIHPAFIWWVFSPVLPFGFRTIAGWQKRENMYRDRTVRQLNHSE</sequence>
<gene>
    <name evidence="4" type="ORF">PLOB_00003655</name>
</gene>
<keyword evidence="3" id="KW-1133">Transmembrane helix</keyword>
<protein>
    <submittedName>
        <fullName evidence="4">Uncharacterized protein</fullName>
    </submittedName>
</protein>
<organism evidence="4 5">
    <name type="scientific">Porites lobata</name>
    <dbReference type="NCBI Taxonomy" id="104759"/>
    <lineage>
        <taxon>Eukaryota</taxon>
        <taxon>Metazoa</taxon>
        <taxon>Cnidaria</taxon>
        <taxon>Anthozoa</taxon>
        <taxon>Hexacorallia</taxon>
        <taxon>Scleractinia</taxon>
        <taxon>Fungiina</taxon>
        <taxon>Poritidae</taxon>
        <taxon>Porites</taxon>
    </lineage>
</organism>
<evidence type="ECO:0000256" key="3">
    <source>
        <dbReference type="SAM" id="Phobius"/>
    </source>
</evidence>
<feature type="coiled-coil region" evidence="1">
    <location>
        <begin position="5"/>
        <end position="39"/>
    </location>
</feature>
<proteinExistence type="predicted"/>
<dbReference type="Proteomes" id="UP001159405">
    <property type="component" value="Unassembled WGS sequence"/>
</dbReference>
<dbReference type="SUPFAM" id="SSF47413">
    <property type="entry name" value="lambda repressor-like DNA-binding domains"/>
    <property type="match status" value="1"/>
</dbReference>
<name>A0ABN8QBE8_9CNID</name>
<keyword evidence="1" id="KW-0175">Coiled coil</keyword>
<dbReference type="EMBL" id="CALNXK010000113">
    <property type="protein sequence ID" value="CAH3159392.1"/>
    <property type="molecule type" value="Genomic_DNA"/>
</dbReference>
<comment type="caution">
    <text evidence="4">The sequence shown here is derived from an EMBL/GenBank/DDBJ whole genome shotgun (WGS) entry which is preliminary data.</text>
</comment>
<dbReference type="InterPro" id="IPR010982">
    <property type="entry name" value="Lambda_DNA-bd_dom_sf"/>
</dbReference>
<feature type="transmembrane region" description="Helical" evidence="3">
    <location>
        <begin position="326"/>
        <end position="345"/>
    </location>
</feature>
<keyword evidence="3" id="KW-0472">Membrane</keyword>
<reference evidence="4 5" key="1">
    <citation type="submission" date="2022-05" db="EMBL/GenBank/DDBJ databases">
        <authorList>
            <consortium name="Genoscope - CEA"/>
            <person name="William W."/>
        </authorList>
    </citation>
    <scope>NUCLEOTIDE SEQUENCE [LARGE SCALE GENOMIC DNA]</scope>
</reference>
<evidence type="ECO:0000256" key="1">
    <source>
        <dbReference type="SAM" id="Coils"/>
    </source>
</evidence>
<keyword evidence="3" id="KW-0812">Transmembrane</keyword>
<feature type="region of interest" description="Disordered" evidence="2">
    <location>
        <begin position="234"/>
        <end position="254"/>
    </location>
</feature>
<evidence type="ECO:0000313" key="5">
    <source>
        <dbReference type="Proteomes" id="UP001159405"/>
    </source>
</evidence>
<evidence type="ECO:0000256" key="2">
    <source>
        <dbReference type="SAM" id="MobiDB-lite"/>
    </source>
</evidence>